<feature type="active site" description="Proton donor/acceptor" evidence="13">
    <location>
        <position position="342"/>
    </location>
</feature>
<comment type="caution">
    <text evidence="16">The sequence shown here is derived from an EMBL/GenBank/DDBJ whole genome shotgun (WGS) entry which is preliminary data.</text>
</comment>
<dbReference type="SUPFAM" id="SSF141523">
    <property type="entry name" value="L,D-transpeptidase catalytic domain-like"/>
    <property type="match status" value="1"/>
</dbReference>
<sequence length="422" mass="44495">MEKRVITVGKRRKGLAVASALLGSVLVLSACSGGDEASGNDSGGNDTSQAKVDEAAAEKTSEAQIKITPKDGTDNASINNSAAVTVSKGTLTEVTMTTADGAAVEGAISADKTSWKPNAPLERSTTYKIAVEAKDADGRVAHENASFSTVSPDNSFLGYFTPEDGSTVGVGMPVSINFDKAISNKADVQKGVTVTSSSGQEVVCHWFNDTRMDCRPDEYWQEGSTVTLKLALDGVEGSEGVYGVQQKTVTFTIGRNQVSYVDANTKQMKVTQDGKVVKTIPISAGSPENKTYEGTMVMSEMFKETRMNGATVGFTDDDGKGEYDIKDVPHAIRLTSSGTFIHGNYWGADSVFGNVNTSHGCVGLNDTKGADDKGTAGYWFYSNSIVGDVVVVQNTGDKTVAPDNGLNGWNMSWADWQAGSAV</sequence>
<feature type="active site" description="Nucleophile" evidence="13">
    <location>
        <position position="361"/>
    </location>
</feature>
<dbReference type="InterPro" id="IPR041280">
    <property type="entry name" value="Big_10"/>
</dbReference>
<dbReference type="CDD" id="cd16913">
    <property type="entry name" value="YkuD_like"/>
    <property type="match status" value="1"/>
</dbReference>
<dbReference type="InterPro" id="IPR005490">
    <property type="entry name" value="LD_TPept_cat_dom"/>
</dbReference>
<dbReference type="PROSITE" id="PS52029">
    <property type="entry name" value="LD_TPASE"/>
    <property type="match status" value="1"/>
</dbReference>
<dbReference type="GO" id="GO:0016746">
    <property type="term" value="F:acyltransferase activity"/>
    <property type="evidence" value="ECO:0007669"/>
    <property type="project" value="UniProtKB-KW"/>
</dbReference>
<dbReference type="GO" id="GO:0005576">
    <property type="term" value="C:extracellular region"/>
    <property type="evidence" value="ECO:0007669"/>
    <property type="project" value="TreeGrafter"/>
</dbReference>
<keyword evidence="7" id="KW-0472">Membrane</keyword>
<accession>A0A7X1IYD8</accession>
<dbReference type="CDD" id="cd13432">
    <property type="entry name" value="LDT_IgD_like_2"/>
    <property type="match status" value="1"/>
</dbReference>
<keyword evidence="10" id="KW-0012">Acyltransferase</keyword>
<keyword evidence="11 13" id="KW-0961">Cell wall biogenesis/degradation</keyword>
<dbReference type="EMBL" id="JACMSF010000003">
    <property type="protein sequence ID" value="MBC2900853.1"/>
    <property type="molecule type" value="Genomic_DNA"/>
</dbReference>
<dbReference type="Pfam" id="PF17964">
    <property type="entry name" value="Big_10"/>
    <property type="match status" value="1"/>
</dbReference>
<evidence type="ECO:0000313" key="17">
    <source>
        <dbReference type="Proteomes" id="UP000584670"/>
    </source>
</evidence>
<dbReference type="UniPathway" id="UPA00219"/>
<keyword evidence="4 14" id="KW-0732">Signal</keyword>
<keyword evidence="17" id="KW-1185">Reference proteome</keyword>
<keyword evidence="5 13" id="KW-0133">Cell shape</keyword>
<feature type="chain" id="PRO_5038460462" evidence="14">
    <location>
        <begin position="31"/>
        <end position="422"/>
    </location>
</feature>
<name>A0A7X1IYD8_9ACTN</name>
<dbReference type="Gene3D" id="2.40.440.10">
    <property type="entry name" value="L,D-transpeptidase catalytic domain-like"/>
    <property type="match status" value="1"/>
</dbReference>
<keyword evidence="6 13" id="KW-0573">Peptidoglycan synthesis</keyword>
<dbReference type="GO" id="GO:0071972">
    <property type="term" value="F:peptidoglycan L,D-transpeptidase activity"/>
    <property type="evidence" value="ECO:0007669"/>
    <property type="project" value="TreeGrafter"/>
</dbReference>
<keyword evidence="9" id="KW-0449">Lipoprotein</keyword>
<dbReference type="Pfam" id="PF03734">
    <property type="entry name" value="YkuD"/>
    <property type="match status" value="1"/>
</dbReference>
<evidence type="ECO:0000313" key="16">
    <source>
        <dbReference type="EMBL" id="MBC2900853.1"/>
    </source>
</evidence>
<evidence type="ECO:0000256" key="8">
    <source>
        <dbReference type="ARBA" id="ARBA00023139"/>
    </source>
</evidence>
<dbReference type="RefSeq" id="WP_186280756.1">
    <property type="nucleotide sequence ID" value="NZ_JACMSF010000003.1"/>
</dbReference>
<dbReference type="Proteomes" id="UP000584670">
    <property type="component" value="Unassembled WGS sequence"/>
</dbReference>
<dbReference type="GO" id="GO:0008360">
    <property type="term" value="P:regulation of cell shape"/>
    <property type="evidence" value="ECO:0007669"/>
    <property type="project" value="UniProtKB-UniRule"/>
</dbReference>
<proteinExistence type="predicted"/>
<evidence type="ECO:0000256" key="11">
    <source>
        <dbReference type="ARBA" id="ARBA00023316"/>
    </source>
</evidence>
<evidence type="ECO:0000256" key="14">
    <source>
        <dbReference type="SAM" id="SignalP"/>
    </source>
</evidence>
<evidence type="ECO:0000256" key="3">
    <source>
        <dbReference type="ARBA" id="ARBA00022679"/>
    </source>
</evidence>
<keyword evidence="2" id="KW-1003">Cell membrane</keyword>
<protein>
    <submittedName>
        <fullName evidence="16">L,D-transpeptidase</fullName>
    </submittedName>
</protein>
<organism evidence="16 17">
    <name type="scientific">Streptomyces cupreus</name>
    <dbReference type="NCBI Taxonomy" id="2759956"/>
    <lineage>
        <taxon>Bacteria</taxon>
        <taxon>Bacillati</taxon>
        <taxon>Actinomycetota</taxon>
        <taxon>Actinomycetes</taxon>
        <taxon>Kitasatosporales</taxon>
        <taxon>Streptomycetaceae</taxon>
        <taxon>Streptomyces</taxon>
    </lineage>
</organism>
<dbReference type="Gene3D" id="2.60.40.3710">
    <property type="match status" value="1"/>
</dbReference>
<evidence type="ECO:0000256" key="10">
    <source>
        <dbReference type="ARBA" id="ARBA00023315"/>
    </source>
</evidence>
<dbReference type="AlphaFoldDB" id="A0A7X1IYD8"/>
<dbReference type="FunFam" id="2.60.40.3780:FF:000001">
    <property type="entry name" value="L,D-transpeptidase 2"/>
    <property type="match status" value="1"/>
</dbReference>
<feature type="signal peptide" evidence="14">
    <location>
        <begin position="1"/>
        <end position="30"/>
    </location>
</feature>
<evidence type="ECO:0000259" key="15">
    <source>
        <dbReference type="PROSITE" id="PS52029"/>
    </source>
</evidence>
<dbReference type="PANTHER" id="PTHR30582">
    <property type="entry name" value="L,D-TRANSPEPTIDASE"/>
    <property type="match status" value="1"/>
</dbReference>
<comment type="pathway">
    <text evidence="12">Glycan biosynthesis.</text>
</comment>
<evidence type="ECO:0000256" key="4">
    <source>
        <dbReference type="ARBA" id="ARBA00022729"/>
    </source>
</evidence>
<comment type="pathway">
    <text evidence="1 13">Cell wall biogenesis; peptidoglycan biosynthesis.</text>
</comment>
<keyword evidence="8" id="KW-0564">Palmitate</keyword>
<evidence type="ECO:0000256" key="13">
    <source>
        <dbReference type="PROSITE-ProRule" id="PRU01373"/>
    </source>
</evidence>
<evidence type="ECO:0000256" key="2">
    <source>
        <dbReference type="ARBA" id="ARBA00022475"/>
    </source>
</evidence>
<evidence type="ECO:0000256" key="7">
    <source>
        <dbReference type="ARBA" id="ARBA00023136"/>
    </source>
</evidence>
<evidence type="ECO:0000256" key="6">
    <source>
        <dbReference type="ARBA" id="ARBA00022984"/>
    </source>
</evidence>
<dbReference type="FunFam" id="2.40.440.10:FF:000005">
    <property type="entry name" value="L,D-transpeptidase 2"/>
    <property type="match status" value="1"/>
</dbReference>
<evidence type="ECO:0000256" key="1">
    <source>
        <dbReference type="ARBA" id="ARBA00004752"/>
    </source>
</evidence>
<dbReference type="InterPro" id="IPR050979">
    <property type="entry name" value="LD-transpeptidase"/>
</dbReference>
<reference evidence="16 17" key="1">
    <citation type="submission" date="2020-08" db="EMBL/GenBank/DDBJ databases">
        <title>Streptomyces sp. PSKA01 genome sequencing and assembly.</title>
        <authorList>
            <person name="Mandal S."/>
            <person name="Maiti P.K."/>
            <person name="Das P."/>
        </authorList>
    </citation>
    <scope>NUCLEOTIDE SEQUENCE [LARGE SCALE GENOMIC DNA]</scope>
    <source>
        <strain evidence="16 17">PSKA01</strain>
    </source>
</reference>
<dbReference type="GO" id="GO:0018104">
    <property type="term" value="P:peptidoglycan-protein cross-linking"/>
    <property type="evidence" value="ECO:0007669"/>
    <property type="project" value="TreeGrafter"/>
</dbReference>
<dbReference type="GO" id="GO:0071555">
    <property type="term" value="P:cell wall organization"/>
    <property type="evidence" value="ECO:0007669"/>
    <property type="project" value="UniProtKB-UniRule"/>
</dbReference>
<dbReference type="PROSITE" id="PS51257">
    <property type="entry name" value="PROKAR_LIPOPROTEIN"/>
    <property type="match status" value="1"/>
</dbReference>
<dbReference type="Gene3D" id="2.60.40.3780">
    <property type="match status" value="1"/>
</dbReference>
<evidence type="ECO:0000256" key="5">
    <source>
        <dbReference type="ARBA" id="ARBA00022960"/>
    </source>
</evidence>
<dbReference type="InterPro" id="IPR038063">
    <property type="entry name" value="Transpep_catalytic_dom"/>
</dbReference>
<feature type="domain" description="L,D-TPase catalytic" evidence="15">
    <location>
        <begin position="257"/>
        <end position="393"/>
    </location>
</feature>
<keyword evidence="3" id="KW-0808">Transferase</keyword>
<evidence type="ECO:0000256" key="12">
    <source>
        <dbReference type="ARBA" id="ARBA00060592"/>
    </source>
</evidence>
<dbReference type="PANTHER" id="PTHR30582:SF2">
    <property type="entry name" value="L,D-TRANSPEPTIDASE YCIB-RELATED"/>
    <property type="match status" value="1"/>
</dbReference>
<evidence type="ECO:0000256" key="9">
    <source>
        <dbReference type="ARBA" id="ARBA00023288"/>
    </source>
</evidence>
<gene>
    <name evidence="16" type="ORF">H4N64_04395</name>
</gene>